<keyword evidence="1" id="KW-1133">Transmembrane helix</keyword>
<keyword evidence="1" id="KW-0472">Membrane</keyword>
<organism evidence="2 3">
    <name type="scientific">Luteimonas aestuarii</name>
    <dbReference type="NCBI Taxonomy" id="453837"/>
    <lineage>
        <taxon>Bacteria</taxon>
        <taxon>Pseudomonadati</taxon>
        <taxon>Pseudomonadota</taxon>
        <taxon>Gammaproteobacteria</taxon>
        <taxon>Lysobacterales</taxon>
        <taxon>Lysobacteraceae</taxon>
        <taxon>Luteimonas</taxon>
    </lineage>
</organism>
<accession>A0A4R5TVA7</accession>
<keyword evidence="2" id="KW-0378">Hydrolase</keyword>
<dbReference type="Proteomes" id="UP000294796">
    <property type="component" value="Unassembled WGS sequence"/>
</dbReference>
<dbReference type="InterPro" id="IPR029062">
    <property type="entry name" value="Class_I_gatase-like"/>
</dbReference>
<evidence type="ECO:0000256" key="1">
    <source>
        <dbReference type="SAM" id="Phobius"/>
    </source>
</evidence>
<reference evidence="2 3" key="1">
    <citation type="submission" date="2019-03" db="EMBL/GenBank/DDBJ databases">
        <title>Luteimonas zhaokaii sp.nov., isolated from the rectal contents of Plateau pika in Yushu, Qinghai Province, China.</title>
        <authorList>
            <person name="Zhang G."/>
        </authorList>
    </citation>
    <scope>NUCLEOTIDE SEQUENCE [LARGE SCALE GENOMIC DNA]</scope>
    <source>
        <strain evidence="2 3">B9</strain>
    </source>
</reference>
<dbReference type="EMBL" id="SMTF01000004">
    <property type="protein sequence ID" value="TDK25027.1"/>
    <property type="molecule type" value="Genomic_DNA"/>
</dbReference>
<dbReference type="GO" id="GO:0004180">
    <property type="term" value="F:carboxypeptidase activity"/>
    <property type="evidence" value="ECO:0007669"/>
    <property type="project" value="UniProtKB-KW"/>
</dbReference>
<keyword evidence="2" id="KW-0121">Carboxypeptidase</keyword>
<keyword evidence="3" id="KW-1185">Reference proteome</keyword>
<protein>
    <submittedName>
        <fullName evidence="2">Carboxypeptidase regulatory-like domain-containing protein</fullName>
    </submittedName>
</protein>
<comment type="caution">
    <text evidence="2">The sequence shown here is derived from an EMBL/GenBank/DDBJ whole genome shotgun (WGS) entry which is preliminary data.</text>
</comment>
<keyword evidence="1" id="KW-0812">Transmembrane</keyword>
<gene>
    <name evidence="2" type="ORF">E2F46_07595</name>
</gene>
<dbReference type="RefSeq" id="WP_133321479.1">
    <property type="nucleotide sequence ID" value="NZ_SMTF01000004.1"/>
</dbReference>
<sequence length="612" mass="65541">MNLPLATAVVLAVAASVACLRVAWRWHRLRRQVRPWRPIVLLLAQPLFAGLLYLTLFPPERAVRAEAVLTVLAEGADAREAMRARGRVVALPEAPAVQGAERVPDLATALRRYPDTRALHLIGFGLPARDRDAAAGFAMEAAFPPMPRGLHALAVEEDVVAGARFAVSGRVAGADGAQVELRDPAGRLVDAVAVHEGGEFLLHAPAFAPGSAMFDLQVSDGDGVRIETADVPVRVQAAPRLRVLLLAGAPNPETRALRRWLQDAGFDVDARIALGAGMQLGDAPSITTDALARHDLLIADARAWSDLGRSGRATVLQAVDAGLGLMVRADTVLAGAALQSLQGDGLRFEGGRGTKVVRVPAPILSGDDAIHAWRGTGSDDAPIETTGQDEDIPTLTHRDWRVVGTGAVPMRFAAEGAPPGWWHARGEGRVGIWTLLDTWRLPLSGHADLHAGLWNAGLSPLVRARARDAAEIIGTRRVDERLAICTPAQDAFVLAPDGRRVALVADAAARGCAAFWPRSAGWHVLETPSERQWFHVSNKDALPGVRVAELREATLALAARPDRPALSDERVGVVHQATSAWPWFLAWLALAAALWWLERSRLGHREVGGESR</sequence>
<feature type="transmembrane region" description="Helical" evidence="1">
    <location>
        <begin position="6"/>
        <end position="24"/>
    </location>
</feature>
<dbReference type="OrthoDB" id="7199749at2"/>
<proteinExistence type="predicted"/>
<evidence type="ECO:0000313" key="3">
    <source>
        <dbReference type="Proteomes" id="UP000294796"/>
    </source>
</evidence>
<feature type="transmembrane region" description="Helical" evidence="1">
    <location>
        <begin position="36"/>
        <end position="56"/>
    </location>
</feature>
<dbReference type="AlphaFoldDB" id="A0A4R5TVA7"/>
<keyword evidence="2" id="KW-0645">Protease</keyword>
<evidence type="ECO:0000313" key="2">
    <source>
        <dbReference type="EMBL" id="TDK25027.1"/>
    </source>
</evidence>
<name>A0A4R5TVA7_9GAMM</name>
<dbReference type="SUPFAM" id="SSF52317">
    <property type="entry name" value="Class I glutamine amidotransferase-like"/>
    <property type="match status" value="1"/>
</dbReference>